<feature type="transmembrane region" description="Helical" evidence="6">
    <location>
        <begin position="174"/>
        <end position="194"/>
    </location>
</feature>
<accession>A0ABD8AK69</accession>
<feature type="transmembrane region" description="Helical" evidence="6">
    <location>
        <begin position="240"/>
        <end position="258"/>
    </location>
</feature>
<name>A0ABD8AK69_PAEAM</name>
<sequence>MEVWKTNNNQIGIFDAQYRAPTIGIMLVLATVAFEGLAITTIAAKMAQSLEGIHLYGWIFSAFLLSQLIGTLVMGQQIDKRGVFTSMLISFSVFVLGTVFSAISFDMHMLIAGRALQGFGAGALITCVYTCVTLHYPDTLRTQILAAFSMAFVLPTLIGPYAAGLIASYISWRYVFWIVLPLIGIALSLTFRSFRNLQLQQDLSGPARATDSKIMYAILLAVGTGLLLTGLGMITDWKGIVLTLAGIVIMITPMRKLLPVGTFSVKKGLPATLVSRGLYVACYFTTESFVILALTEVKGLSADLAGLIVAAGSLSWSAAAWLQAKLDARDQGRARKGRVMTGIGIMIVGTALVILALILTDGGIILILLSQMITGFGVGLANPTTAAIALQHALPRKEGEMSANLQFVDSFYMGVSIGVGGALIALSETLQWGISTGVLIVLTLQLLWVLLSFLASLRITKLVHQEHHPINQVKDNISM</sequence>
<dbReference type="InterPro" id="IPR036259">
    <property type="entry name" value="MFS_trans_sf"/>
</dbReference>
<dbReference type="GeneID" id="93476957"/>
<dbReference type="RefSeq" id="WP_338706062.1">
    <property type="nucleotide sequence ID" value="NZ_CP145892.1"/>
</dbReference>
<dbReference type="PROSITE" id="PS50850">
    <property type="entry name" value="MFS"/>
    <property type="match status" value="1"/>
</dbReference>
<feature type="transmembrane region" description="Helical" evidence="6">
    <location>
        <begin position="82"/>
        <end position="105"/>
    </location>
</feature>
<evidence type="ECO:0000256" key="6">
    <source>
        <dbReference type="SAM" id="Phobius"/>
    </source>
</evidence>
<protein>
    <submittedName>
        <fullName evidence="8">MFS transporter</fullName>
    </submittedName>
</protein>
<feature type="transmembrane region" description="Helical" evidence="6">
    <location>
        <begin position="432"/>
        <end position="455"/>
    </location>
</feature>
<evidence type="ECO:0000313" key="9">
    <source>
        <dbReference type="Proteomes" id="UP001364764"/>
    </source>
</evidence>
<feature type="transmembrane region" description="Helical" evidence="6">
    <location>
        <begin position="278"/>
        <end position="295"/>
    </location>
</feature>
<evidence type="ECO:0000256" key="4">
    <source>
        <dbReference type="ARBA" id="ARBA00022989"/>
    </source>
</evidence>
<dbReference type="PANTHER" id="PTHR23501:SF154">
    <property type="entry name" value="MULTIDRUG-EFFLUX TRANSPORTER RV1634-RELATED"/>
    <property type="match status" value="1"/>
</dbReference>
<organism evidence="8 9">
    <name type="scientific">Paenibacillus amylolyticus</name>
    <dbReference type="NCBI Taxonomy" id="1451"/>
    <lineage>
        <taxon>Bacteria</taxon>
        <taxon>Bacillati</taxon>
        <taxon>Bacillota</taxon>
        <taxon>Bacilli</taxon>
        <taxon>Bacillales</taxon>
        <taxon>Paenibacillaceae</taxon>
        <taxon>Paenibacillus</taxon>
    </lineage>
</organism>
<keyword evidence="2" id="KW-0813">Transport</keyword>
<keyword evidence="4 6" id="KW-1133">Transmembrane helix</keyword>
<feature type="transmembrane region" description="Helical" evidence="6">
    <location>
        <begin position="144"/>
        <end position="168"/>
    </location>
</feature>
<gene>
    <name evidence="8" type="ORF">V6668_15790</name>
</gene>
<evidence type="ECO:0000313" key="8">
    <source>
        <dbReference type="EMBL" id="WWP17987.1"/>
    </source>
</evidence>
<feature type="transmembrane region" description="Helical" evidence="6">
    <location>
        <begin position="343"/>
        <end position="369"/>
    </location>
</feature>
<feature type="transmembrane region" description="Helical" evidence="6">
    <location>
        <begin position="111"/>
        <end position="132"/>
    </location>
</feature>
<dbReference type="AlphaFoldDB" id="A0ABD8AK69"/>
<keyword evidence="3 6" id="KW-0812">Transmembrane</keyword>
<dbReference type="Proteomes" id="UP001364764">
    <property type="component" value="Chromosome"/>
</dbReference>
<dbReference type="InterPro" id="IPR020846">
    <property type="entry name" value="MFS_dom"/>
</dbReference>
<dbReference type="EMBL" id="CP145892">
    <property type="protein sequence ID" value="WWP17987.1"/>
    <property type="molecule type" value="Genomic_DNA"/>
</dbReference>
<evidence type="ECO:0000256" key="5">
    <source>
        <dbReference type="ARBA" id="ARBA00023136"/>
    </source>
</evidence>
<dbReference type="PANTHER" id="PTHR23501">
    <property type="entry name" value="MAJOR FACILITATOR SUPERFAMILY"/>
    <property type="match status" value="1"/>
</dbReference>
<dbReference type="InterPro" id="IPR011701">
    <property type="entry name" value="MFS"/>
</dbReference>
<evidence type="ECO:0000259" key="7">
    <source>
        <dbReference type="PROSITE" id="PS50850"/>
    </source>
</evidence>
<feature type="domain" description="Major facilitator superfamily (MFS) profile" evidence="7">
    <location>
        <begin position="17"/>
        <end position="460"/>
    </location>
</feature>
<dbReference type="Pfam" id="PF07690">
    <property type="entry name" value="MFS_1"/>
    <property type="match status" value="1"/>
</dbReference>
<feature type="transmembrane region" description="Helical" evidence="6">
    <location>
        <begin position="301"/>
        <end position="322"/>
    </location>
</feature>
<dbReference type="SUPFAM" id="SSF103473">
    <property type="entry name" value="MFS general substrate transporter"/>
    <property type="match status" value="1"/>
</dbReference>
<comment type="subcellular location">
    <subcellularLocation>
        <location evidence="1">Cell membrane</location>
        <topology evidence="1">Multi-pass membrane protein</topology>
    </subcellularLocation>
</comment>
<dbReference type="GO" id="GO:0005886">
    <property type="term" value="C:plasma membrane"/>
    <property type="evidence" value="ECO:0007669"/>
    <property type="project" value="UniProtKB-SubCell"/>
</dbReference>
<evidence type="ECO:0000256" key="1">
    <source>
        <dbReference type="ARBA" id="ARBA00004651"/>
    </source>
</evidence>
<feature type="transmembrane region" description="Helical" evidence="6">
    <location>
        <begin position="20"/>
        <end position="43"/>
    </location>
</feature>
<dbReference type="Gene3D" id="1.20.1250.20">
    <property type="entry name" value="MFS general substrate transporter like domains"/>
    <property type="match status" value="1"/>
</dbReference>
<reference evidence="8 9" key="1">
    <citation type="submission" date="2024-02" db="EMBL/GenBank/DDBJ databases">
        <title>Complete sequences of two Paenibacillus sp. strains and one Lysinibacillus strain isolated from the environment on STAA medium highlight biotechnological potential.</title>
        <authorList>
            <person name="Attere S.A."/>
            <person name="Piche L.C."/>
            <person name="Intertaglia L."/>
            <person name="Lami R."/>
            <person name="Charette S.J."/>
            <person name="Vincent A.T."/>
        </authorList>
    </citation>
    <scope>NUCLEOTIDE SEQUENCE [LARGE SCALE GENOMIC DNA]</scope>
    <source>
        <strain evidence="8 9">Y5S-7</strain>
    </source>
</reference>
<proteinExistence type="predicted"/>
<feature type="transmembrane region" description="Helical" evidence="6">
    <location>
        <begin position="375"/>
        <end position="395"/>
    </location>
</feature>
<feature type="transmembrane region" description="Helical" evidence="6">
    <location>
        <begin position="407"/>
        <end position="426"/>
    </location>
</feature>
<feature type="transmembrane region" description="Helical" evidence="6">
    <location>
        <begin position="214"/>
        <end position="234"/>
    </location>
</feature>
<keyword evidence="5 6" id="KW-0472">Membrane</keyword>
<evidence type="ECO:0000256" key="3">
    <source>
        <dbReference type="ARBA" id="ARBA00022692"/>
    </source>
</evidence>
<feature type="transmembrane region" description="Helical" evidence="6">
    <location>
        <begin position="55"/>
        <end position="75"/>
    </location>
</feature>
<evidence type="ECO:0000256" key="2">
    <source>
        <dbReference type="ARBA" id="ARBA00022448"/>
    </source>
</evidence>